<proteinExistence type="predicted"/>
<keyword evidence="6" id="KW-0808">Transferase</keyword>
<evidence type="ECO:0000256" key="9">
    <source>
        <dbReference type="ARBA" id="ARBA00022777"/>
    </source>
</evidence>
<evidence type="ECO:0000256" key="8">
    <source>
        <dbReference type="ARBA" id="ARBA00022741"/>
    </source>
</evidence>
<evidence type="ECO:0000256" key="2">
    <source>
        <dbReference type="ARBA" id="ARBA00004651"/>
    </source>
</evidence>
<dbReference type="SMART" id="SM00387">
    <property type="entry name" value="HATPase_c"/>
    <property type="match status" value="1"/>
</dbReference>
<reference evidence="17" key="1">
    <citation type="journal article" date="2019" name="Int. J. Syst. Evol. Microbiol.">
        <title>The Global Catalogue of Microorganisms (GCM) 10K type strain sequencing project: providing services to taxonomists for standard genome sequencing and annotation.</title>
        <authorList>
            <consortium name="The Broad Institute Genomics Platform"/>
            <consortium name="The Broad Institute Genome Sequencing Center for Infectious Disease"/>
            <person name="Wu L."/>
            <person name="Ma J."/>
        </authorList>
    </citation>
    <scope>NUCLEOTIDE SEQUENCE [LARGE SCALE GENOMIC DNA]</scope>
    <source>
        <strain evidence="17">CCM 7427</strain>
    </source>
</reference>
<keyword evidence="11 14" id="KW-1133">Transmembrane helix</keyword>
<dbReference type="Gene3D" id="3.30.450.20">
    <property type="entry name" value="PAS domain"/>
    <property type="match status" value="2"/>
</dbReference>
<dbReference type="Gene3D" id="3.30.565.10">
    <property type="entry name" value="Histidine kinase-like ATPase, C-terminal domain"/>
    <property type="match status" value="1"/>
</dbReference>
<dbReference type="SUPFAM" id="SSF103190">
    <property type="entry name" value="Sensory domain-like"/>
    <property type="match status" value="1"/>
</dbReference>
<evidence type="ECO:0000256" key="13">
    <source>
        <dbReference type="SAM" id="Coils"/>
    </source>
</evidence>
<dbReference type="InterPro" id="IPR036097">
    <property type="entry name" value="HisK_dim/P_sf"/>
</dbReference>
<evidence type="ECO:0000256" key="3">
    <source>
        <dbReference type="ARBA" id="ARBA00012438"/>
    </source>
</evidence>
<feature type="domain" description="Histidine kinase" evidence="15">
    <location>
        <begin position="379"/>
        <end position="593"/>
    </location>
</feature>
<comment type="subcellular location">
    <subcellularLocation>
        <location evidence="2">Cell membrane</location>
        <topology evidence="2">Multi-pass membrane protein</topology>
    </subcellularLocation>
</comment>
<dbReference type="CDD" id="cd12914">
    <property type="entry name" value="PDC1_DGC_like"/>
    <property type="match status" value="1"/>
</dbReference>
<dbReference type="RefSeq" id="WP_386834059.1">
    <property type="nucleotide sequence ID" value="NZ_JBHUNP010000001.1"/>
</dbReference>
<evidence type="ECO:0000259" key="15">
    <source>
        <dbReference type="PROSITE" id="PS50109"/>
    </source>
</evidence>
<dbReference type="EC" id="2.7.13.3" evidence="3"/>
<keyword evidence="14" id="KW-0472">Membrane</keyword>
<evidence type="ECO:0000256" key="11">
    <source>
        <dbReference type="ARBA" id="ARBA00022989"/>
    </source>
</evidence>
<dbReference type="PIRSF" id="PIRSF036431">
    <property type="entry name" value="STHK_DctB"/>
    <property type="match status" value="1"/>
</dbReference>
<keyword evidence="8" id="KW-0547">Nucleotide-binding</keyword>
<keyword evidence="12" id="KW-0902">Two-component regulatory system</keyword>
<dbReference type="SMART" id="SM00388">
    <property type="entry name" value="HisKA"/>
    <property type="match status" value="1"/>
</dbReference>
<dbReference type="InterPro" id="IPR003661">
    <property type="entry name" value="HisK_dim/P_dom"/>
</dbReference>
<dbReference type="Gene3D" id="6.10.250.3020">
    <property type="match status" value="1"/>
</dbReference>
<organism evidence="16 17">
    <name type="scientific">Devosia albogilva</name>
    <dbReference type="NCBI Taxonomy" id="429726"/>
    <lineage>
        <taxon>Bacteria</taxon>
        <taxon>Pseudomonadati</taxon>
        <taxon>Pseudomonadota</taxon>
        <taxon>Alphaproteobacteria</taxon>
        <taxon>Hyphomicrobiales</taxon>
        <taxon>Devosiaceae</taxon>
        <taxon>Devosia</taxon>
    </lineage>
</organism>
<dbReference type="Gene3D" id="1.10.287.130">
    <property type="match status" value="1"/>
</dbReference>
<evidence type="ECO:0000256" key="10">
    <source>
        <dbReference type="ARBA" id="ARBA00022840"/>
    </source>
</evidence>
<dbReference type="InterPro" id="IPR005467">
    <property type="entry name" value="His_kinase_dom"/>
</dbReference>
<dbReference type="EMBL" id="JBHUNP010000001">
    <property type="protein sequence ID" value="MFD2648765.1"/>
    <property type="molecule type" value="Genomic_DNA"/>
</dbReference>
<evidence type="ECO:0000256" key="6">
    <source>
        <dbReference type="ARBA" id="ARBA00022679"/>
    </source>
</evidence>
<dbReference type="GO" id="GO:0005524">
    <property type="term" value="F:ATP binding"/>
    <property type="evidence" value="ECO:0007669"/>
    <property type="project" value="UniProtKB-KW"/>
</dbReference>
<protein>
    <recommendedName>
        <fullName evidence="3">histidine kinase</fullName>
        <ecNumber evidence="3">2.7.13.3</ecNumber>
    </recommendedName>
</protein>
<dbReference type="PANTHER" id="PTHR43065:SF46">
    <property type="entry name" value="C4-DICARBOXYLATE TRANSPORT SENSOR PROTEIN DCTB"/>
    <property type="match status" value="1"/>
</dbReference>
<evidence type="ECO:0000313" key="17">
    <source>
        <dbReference type="Proteomes" id="UP001597521"/>
    </source>
</evidence>
<name>A0ABW5QMB4_9HYPH</name>
<dbReference type="InterPro" id="IPR017055">
    <property type="entry name" value="Sig_transdc_His_kinase_DctB"/>
</dbReference>
<dbReference type="InterPro" id="IPR003594">
    <property type="entry name" value="HATPase_dom"/>
</dbReference>
<keyword evidence="10 16" id="KW-0067">ATP-binding</keyword>
<comment type="caution">
    <text evidence="16">The sequence shown here is derived from an EMBL/GenBank/DDBJ whole genome shotgun (WGS) entry which is preliminary data.</text>
</comment>
<dbReference type="InterPro" id="IPR029151">
    <property type="entry name" value="Sensor-like_sf"/>
</dbReference>
<comment type="catalytic activity">
    <reaction evidence="1">
        <text>ATP + protein L-histidine = ADP + protein N-phospho-L-histidine.</text>
        <dbReference type="EC" id="2.7.13.3"/>
    </reaction>
</comment>
<dbReference type="Pfam" id="PF02518">
    <property type="entry name" value="HATPase_c"/>
    <property type="match status" value="1"/>
</dbReference>
<evidence type="ECO:0000256" key="4">
    <source>
        <dbReference type="ARBA" id="ARBA00022475"/>
    </source>
</evidence>
<dbReference type="SUPFAM" id="SSF47384">
    <property type="entry name" value="Homodimeric domain of signal transducing histidine kinase"/>
    <property type="match status" value="1"/>
</dbReference>
<evidence type="ECO:0000256" key="1">
    <source>
        <dbReference type="ARBA" id="ARBA00000085"/>
    </source>
</evidence>
<dbReference type="InterPro" id="IPR004358">
    <property type="entry name" value="Sig_transdc_His_kin-like_C"/>
</dbReference>
<evidence type="ECO:0000256" key="5">
    <source>
        <dbReference type="ARBA" id="ARBA00022553"/>
    </source>
</evidence>
<feature type="transmembrane region" description="Helical" evidence="14">
    <location>
        <begin position="294"/>
        <end position="315"/>
    </location>
</feature>
<dbReference type="CDD" id="cd00082">
    <property type="entry name" value="HisKA"/>
    <property type="match status" value="1"/>
</dbReference>
<keyword evidence="17" id="KW-1185">Reference proteome</keyword>
<keyword evidence="7 14" id="KW-0812">Transmembrane</keyword>
<dbReference type="PROSITE" id="PS50109">
    <property type="entry name" value="HIS_KIN"/>
    <property type="match status" value="1"/>
</dbReference>
<dbReference type="InterPro" id="IPR036890">
    <property type="entry name" value="HATPase_C_sf"/>
</dbReference>
<keyword evidence="5" id="KW-0597">Phosphoprotein</keyword>
<evidence type="ECO:0000313" key="16">
    <source>
        <dbReference type="EMBL" id="MFD2648765.1"/>
    </source>
</evidence>
<keyword evidence="4" id="KW-1003">Cell membrane</keyword>
<gene>
    <name evidence="16" type="ORF">ACFSX5_13280</name>
</gene>
<evidence type="ECO:0000256" key="7">
    <source>
        <dbReference type="ARBA" id="ARBA00022692"/>
    </source>
</evidence>
<dbReference type="SUPFAM" id="SSF55874">
    <property type="entry name" value="ATPase domain of HSP90 chaperone/DNA topoisomerase II/histidine kinase"/>
    <property type="match status" value="1"/>
</dbReference>
<accession>A0ABW5QMB4</accession>
<evidence type="ECO:0000256" key="14">
    <source>
        <dbReference type="SAM" id="Phobius"/>
    </source>
</evidence>
<evidence type="ECO:0000256" key="12">
    <source>
        <dbReference type="ARBA" id="ARBA00023012"/>
    </source>
</evidence>
<keyword evidence="9" id="KW-0418">Kinase</keyword>
<dbReference type="PANTHER" id="PTHR43065">
    <property type="entry name" value="SENSOR HISTIDINE KINASE"/>
    <property type="match status" value="1"/>
</dbReference>
<sequence>MRGSIRRQHVLLTIVATVLVCAVALGAGWLAYLRQLGELERQVGDRLTLNLRAVESEIERFRYLPDVVGQDRRIADMLLEPQSRDAIAAANLYLEAVRDVSGADELYVLDLSGETLAASNWQEPGSFVGHNYAFRPYFTDAMARGNGRFYAVGVTTGKPGYFLTSRLDHGGRPLGVVVAKVDMSPLSVTWAAAGEMSAIADGEGVVFLSGDPRWLYRPMHNLDTDTVALLQAQRRYDGVDIAAAAPLTGGSADDREGLTVDVSGESYRLRLRGIEPDGWQLLSALPLEPVRREAMQIGGLAGLVSILAIGALLLARQRRQYVRLKLDQHATLERRVAERTEALAREVEERRRAEAELRATQENLIHAAKLAALGRMSAAIVHEVSQPLSALDNTLAAAGLHAERSATGEVQRNLSNARRLLRRMQRTVKHLRTFSSRREPGPPEVVDIGGVIEAALDIVAPQARDGGVVVEAAVPAGMPAVSGNAVRLEQVFINLLLNAIEATASAGNNGVRIAATADDSGLAVEIADQGRGIPEAVMERLFEPFFTTKQTGESLGLGLSISRTLLEEFGGALRFAPREGGGTIAIVSLPLHPMRTMAKQTESA</sequence>
<keyword evidence="13" id="KW-0175">Coiled coil</keyword>
<dbReference type="Proteomes" id="UP001597521">
    <property type="component" value="Unassembled WGS sequence"/>
</dbReference>
<dbReference type="PRINTS" id="PR00344">
    <property type="entry name" value="BCTRLSENSOR"/>
</dbReference>
<feature type="coiled-coil region" evidence="13">
    <location>
        <begin position="336"/>
        <end position="370"/>
    </location>
</feature>